<reference evidence="1 2" key="1">
    <citation type="submission" date="2020-04" db="EMBL/GenBank/DDBJ databases">
        <title>Flammeovirga sp. SR4, a novel species isolated from seawater.</title>
        <authorList>
            <person name="Wang X."/>
        </authorList>
    </citation>
    <scope>NUCLEOTIDE SEQUENCE [LARGE SCALE GENOMIC DNA]</scope>
    <source>
        <strain evidence="1 2">SR4</strain>
    </source>
</reference>
<keyword evidence="1" id="KW-0378">Hydrolase</keyword>
<gene>
    <name evidence="1" type="ORF">HGP29_21625</name>
</gene>
<name>A0A7X8XY84_9BACT</name>
<sequence>MKNKLIIISDLWGSQKAQWLTNYTKILETNFDITFYDCCKIGKVDITNYSQENLHHQFIDGAIDEAVDYLVQNERNLVDILAFSIGGVIAWKYGLRTNNIKSLTCISSTRLRKETKRPKGRIKLLFGENDEFKPNHEWVNKMELECEIIKDKNHLMYTETELGEVFSRQINFLNLSNSL</sequence>
<dbReference type="InterPro" id="IPR029058">
    <property type="entry name" value="AB_hydrolase_fold"/>
</dbReference>
<dbReference type="EMBL" id="JABAIL010000008">
    <property type="protein sequence ID" value="NLR93815.1"/>
    <property type="molecule type" value="Genomic_DNA"/>
</dbReference>
<comment type="caution">
    <text evidence="1">The sequence shown here is derived from an EMBL/GenBank/DDBJ whole genome shotgun (WGS) entry which is preliminary data.</text>
</comment>
<dbReference type="Proteomes" id="UP000585050">
    <property type="component" value="Unassembled WGS sequence"/>
</dbReference>
<dbReference type="GO" id="GO:0016787">
    <property type="term" value="F:hydrolase activity"/>
    <property type="evidence" value="ECO:0007669"/>
    <property type="project" value="UniProtKB-KW"/>
</dbReference>
<accession>A0A7X8XY84</accession>
<evidence type="ECO:0000313" key="2">
    <source>
        <dbReference type="Proteomes" id="UP000585050"/>
    </source>
</evidence>
<evidence type="ECO:0000313" key="1">
    <source>
        <dbReference type="EMBL" id="NLR93815.1"/>
    </source>
</evidence>
<protein>
    <submittedName>
        <fullName evidence="1">Alpha/beta hydrolase</fullName>
    </submittedName>
</protein>
<keyword evidence="2" id="KW-1185">Reference proteome</keyword>
<dbReference type="SUPFAM" id="SSF53474">
    <property type="entry name" value="alpha/beta-Hydrolases"/>
    <property type="match status" value="1"/>
</dbReference>
<proteinExistence type="predicted"/>
<dbReference type="RefSeq" id="WP_168884528.1">
    <property type="nucleotide sequence ID" value="NZ_JABAIL010000008.1"/>
</dbReference>
<organism evidence="1 2">
    <name type="scientific">Flammeovirga agarivorans</name>
    <dbReference type="NCBI Taxonomy" id="2726742"/>
    <lineage>
        <taxon>Bacteria</taxon>
        <taxon>Pseudomonadati</taxon>
        <taxon>Bacteroidota</taxon>
        <taxon>Cytophagia</taxon>
        <taxon>Cytophagales</taxon>
        <taxon>Flammeovirgaceae</taxon>
        <taxon>Flammeovirga</taxon>
    </lineage>
</organism>
<dbReference type="Gene3D" id="3.40.50.1820">
    <property type="entry name" value="alpha/beta hydrolase"/>
    <property type="match status" value="1"/>
</dbReference>
<dbReference type="AlphaFoldDB" id="A0A7X8XY84"/>